<comment type="caution">
    <text evidence="2">The sequence shown here is derived from an EMBL/GenBank/DDBJ whole genome shotgun (WGS) entry which is preliminary data.</text>
</comment>
<evidence type="ECO:0008006" key="4">
    <source>
        <dbReference type="Google" id="ProtNLM"/>
    </source>
</evidence>
<gene>
    <name evidence="2" type="ORF">OTU49_013680</name>
</gene>
<evidence type="ECO:0000256" key="1">
    <source>
        <dbReference type="SAM" id="MobiDB-lite"/>
    </source>
</evidence>
<feature type="region of interest" description="Disordered" evidence="1">
    <location>
        <begin position="40"/>
        <end position="65"/>
    </location>
</feature>
<dbReference type="AlphaFoldDB" id="A0AAW0VTX7"/>
<dbReference type="PANTHER" id="PTHR19446">
    <property type="entry name" value="REVERSE TRANSCRIPTASES"/>
    <property type="match status" value="1"/>
</dbReference>
<keyword evidence="3" id="KW-1185">Reference proteome</keyword>
<evidence type="ECO:0000313" key="2">
    <source>
        <dbReference type="EMBL" id="KAK8719932.1"/>
    </source>
</evidence>
<dbReference type="Proteomes" id="UP001445076">
    <property type="component" value="Unassembled WGS sequence"/>
</dbReference>
<sequence>MREGYGEFGLNVLNDECVTFVQSVLNEMAEAMLTCVSKNEGGATRRGNVPQHNNNRGGRRAQRRKLHRDLQKLYNKDRTKCAKMVLEGRWRHLGAPEQQVVVKEQLQDFWLNLFARLSEEDARPGRTLVEEQLWQLQLPIEVDEFKRVVTASNGSSAPGPDGWKLKDLRMFPEQFWVDLFNIWLYIGYLPKVFRMARTVLLPKVDRPEDPGQYRPITISSINIRVFHKILAARCVHWVPLHMAQRAFLPTDGLA</sequence>
<dbReference type="EMBL" id="JARKIK010001068">
    <property type="protein sequence ID" value="KAK8719932.1"/>
    <property type="molecule type" value="Genomic_DNA"/>
</dbReference>
<name>A0AAW0VTX7_CHEQU</name>
<accession>A0AAW0VTX7</accession>
<reference evidence="2 3" key="1">
    <citation type="journal article" date="2024" name="BMC Genomics">
        <title>Genome assembly of redclaw crayfish (Cherax quadricarinatus) provides insights into its immune adaptation and hypoxia tolerance.</title>
        <authorList>
            <person name="Liu Z."/>
            <person name="Zheng J."/>
            <person name="Li H."/>
            <person name="Fang K."/>
            <person name="Wang S."/>
            <person name="He J."/>
            <person name="Zhou D."/>
            <person name="Weng S."/>
            <person name="Chi M."/>
            <person name="Gu Z."/>
            <person name="He J."/>
            <person name="Li F."/>
            <person name="Wang M."/>
        </authorList>
    </citation>
    <scope>NUCLEOTIDE SEQUENCE [LARGE SCALE GENOMIC DNA]</scope>
    <source>
        <strain evidence="2">ZL_2023a</strain>
    </source>
</reference>
<proteinExistence type="predicted"/>
<evidence type="ECO:0000313" key="3">
    <source>
        <dbReference type="Proteomes" id="UP001445076"/>
    </source>
</evidence>
<organism evidence="2 3">
    <name type="scientific">Cherax quadricarinatus</name>
    <name type="common">Australian red claw crayfish</name>
    <dbReference type="NCBI Taxonomy" id="27406"/>
    <lineage>
        <taxon>Eukaryota</taxon>
        <taxon>Metazoa</taxon>
        <taxon>Ecdysozoa</taxon>
        <taxon>Arthropoda</taxon>
        <taxon>Crustacea</taxon>
        <taxon>Multicrustacea</taxon>
        <taxon>Malacostraca</taxon>
        <taxon>Eumalacostraca</taxon>
        <taxon>Eucarida</taxon>
        <taxon>Decapoda</taxon>
        <taxon>Pleocyemata</taxon>
        <taxon>Astacidea</taxon>
        <taxon>Parastacoidea</taxon>
        <taxon>Parastacidae</taxon>
        <taxon>Cherax</taxon>
    </lineage>
</organism>
<protein>
    <recommendedName>
        <fullName evidence="4">Reverse transcriptase</fullName>
    </recommendedName>
</protein>